<dbReference type="Proteomes" id="UP000326179">
    <property type="component" value="Chromosome"/>
</dbReference>
<sequence>MAAETPVPGASGAGTVLVTGATGYVGGHLVARLLSEGHRTRVTVREPGRDTEVLALVRQAGADREDLLEFAVADLSADTGWAAAVDGVSHVLHVASPFPVTPPENEDELILPARDGALRVISAARTAGVRRVVMTSSFAAVGYTVKPDARYSEEDWTDPDTEGLPAYHKSKVLAERAAWDFVEANGGIELAVVNPVGIFGPVLGPRLAASTNIVRSMLTGRMPVVPLMYFGVVDVRDVVDLHLRAMLHPKAAGERFLAVGGPSISFLGMAEVLRAHLPAAADALPSSELTVEEMREAAKTEPALRDAAGLGGRVPVISNAKARSVLDWEPRDVTRTVLDTADSLIGLGLVTPVGKP</sequence>
<evidence type="ECO:0000313" key="4">
    <source>
        <dbReference type="EMBL" id="QFZ72439.1"/>
    </source>
</evidence>
<dbReference type="RefSeq" id="WP_153286808.1">
    <property type="nucleotide sequence ID" value="NZ_CP045643.1"/>
</dbReference>
<keyword evidence="5" id="KW-1185">Reference proteome</keyword>
<dbReference type="PANTHER" id="PTHR10366:SF564">
    <property type="entry name" value="STEROL-4-ALPHA-CARBOXYLATE 3-DEHYDROGENASE, DECARBOXYLATING"/>
    <property type="match status" value="1"/>
</dbReference>
<dbReference type="FunFam" id="3.40.50.720:FF:000336">
    <property type="entry name" value="Aldehyde reductase"/>
    <property type="match status" value="1"/>
</dbReference>
<protein>
    <submittedName>
        <fullName evidence="4">NAD-dependent epimerase/dehydratase family protein</fullName>
    </submittedName>
</protein>
<reference evidence="4 5" key="1">
    <citation type="submission" date="2019-10" db="EMBL/GenBank/DDBJ databases">
        <title>A novel species.</title>
        <authorList>
            <person name="Gao J."/>
        </authorList>
    </citation>
    <scope>NUCLEOTIDE SEQUENCE [LARGE SCALE GENOMIC DNA]</scope>
    <source>
        <strain evidence="4 5">QMT-28</strain>
    </source>
</reference>
<dbReference type="EMBL" id="CP045643">
    <property type="protein sequence ID" value="QFZ72439.1"/>
    <property type="molecule type" value="Genomic_DNA"/>
</dbReference>
<proteinExistence type="inferred from homology"/>
<evidence type="ECO:0000259" key="3">
    <source>
        <dbReference type="Pfam" id="PF01370"/>
    </source>
</evidence>
<keyword evidence="1" id="KW-0560">Oxidoreductase</keyword>
<dbReference type="InterPro" id="IPR036291">
    <property type="entry name" value="NAD(P)-bd_dom_sf"/>
</dbReference>
<gene>
    <name evidence="4" type="ORF">GFH48_03445</name>
</gene>
<comment type="similarity">
    <text evidence="2">Belongs to the NAD(P)-dependent epimerase/dehydratase family. Dihydroflavonol-4-reductase subfamily.</text>
</comment>
<dbReference type="InterPro" id="IPR050425">
    <property type="entry name" value="NAD(P)_dehydrat-like"/>
</dbReference>
<feature type="domain" description="NAD-dependent epimerase/dehydratase" evidence="3">
    <location>
        <begin position="16"/>
        <end position="253"/>
    </location>
</feature>
<accession>A0A5Q0L761</accession>
<dbReference type="SUPFAM" id="SSF51735">
    <property type="entry name" value="NAD(P)-binding Rossmann-fold domains"/>
    <property type="match status" value="1"/>
</dbReference>
<dbReference type="AlphaFoldDB" id="A0A5Q0L761"/>
<dbReference type="InterPro" id="IPR001509">
    <property type="entry name" value="Epimerase_deHydtase"/>
</dbReference>
<evidence type="ECO:0000313" key="5">
    <source>
        <dbReference type="Proteomes" id="UP000326179"/>
    </source>
</evidence>
<dbReference type="GO" id="GO:0016616">
    <property type="term" value="F:oxidoreductase activity, acting on the CH-OH group of donors, NAD or NADP as acceptor"/>
    <property type="evidence" value="ECO:0007669"/>
    <property type="project" value="TreeGrafter"/>
</dbReference>
<dbReference type="KEGG" id="sfy:GFH48_03445"/>
<dbReference type="PANTHER" id="PTHR10366">
    <property type="entry name" value="NAD DEPENDENT EPIMERASE/DEHYDRATASE"/>
    <property type="match status" value="1"/>
</dbReference>
<dbReference type="Gene3D" id="3.40.50.720">
    <property type="entry name" value="NAD(P)-binding Rossmann-like Domain"/>
    <property type="match status" value="1"/>
</dbReference>
<evidence type="ECO:0000256" key="1">
    <source>
        <dbReference type="ARBA" id="ARBA00023002"/>
    </source>
</evidence>
<dbReference type="Pfam" id="PF01370">
    <property type="entry name" value="Epimerase"/>
    <property type="match status" value="1"/>
</dbReference>
<organism evidence="4 5">
    <name type="scientific">Streptomyces fagopyri</name>
    <dbReference type="NCBI Taxonomy" id="2662397"/>
    <lineage>
        <taxon>Bacteria</taxon>
        <taxon>Bacillati</taxon>
        <taxon>Actinomycetota</taxon>
        <taxon>Actinomycetes</taxon>
        <taxon>Kitasatosporales</taxon>
        <taxon>Streptomycetaceae</taxon>
        <taxon>Streptomyces</taxon>
    </lineage>
</organism>
<name>A0A5Q0L761_9ACTN</name>
<evidence type="ECO:0000256" key="2">
    <source>
        <dbReference type="ARBA" id="ARBA00023445"/>
    </source>
</evidence>